<evidence type="ECO:0000256" key="1">
    <source>
        <dbReference type="SAM" id="Phobius"/>
    </source>
</evidence>
<dbReference type="HOGENOM" id="CLU_1770116_0_0_1"/>
<dbReference type="EMBL" id="ABJB010151023">
    <property type="status" value="NOT_ANNOTATED_CDS"/>
    <property type="molecule type" value="Genomic_DNA"/>
</dbReference>
<dbReference type="VEuPathDB" id="VectorBase:ISCI003038"/>
<dbReference type="VEuPathDB" id="VectorBase:ISCW003038"/>
<proteinExistence type="predicted"/>
<gene>
    <name evidence="2" type="ORF">IscW_ISCW003038</name>
</gene>
<evidence type="ECO:0000313" key="3">
    <source>
        <dbReference type="EnsemblMetazoa" id="ISCW003038-PA"/>
    </source>
</evidence>
<dbReference type="PaxDb" id="6945-B7PBW2"/>
<reference evidence="2 4" key="1">
    <citation type="submission" date="2008-03" db="EMBL/GenBank/DDBJ databases">
        <title>Annotation of Ixodes scapularis.</title>
        <authorList>
            <consortium name="Ixodes scapularis Genome Project Consortium"/>
            <person name="Caler E."/>
            <person name="Hannick L.I."/>
            <person name="Bidwell S."/>
            <person name="Joardar V."/>
            <person name="Thiagarajan M."/>
            <person name="Amedeo P."/>
            <person name="Galinsky K.J."/>
            <person name="Schobel S."/>
            <person name="Inman J."/>
            <person name="Hostetler J."/>
            <person name="Miller J."/>
            <person name="Hammond M."/>
            <person name="Megy K."/>
            <person name="Lawson D."/>
            <person name="Kodira C."/>
            <person name="Sutton G."/>
            <person name="Meyer J."/>
            <person name="Hill C.A."/>
            <person name="Birren B."/>
            <person name="Nene V."/>
            <person name="Collins F."/>
            <person name="Alarcon-Chaidez F."/>
            <person name="Wikel S."/>
            <person name="Strausberg R."/>
        </authorList>
    </citation>
    <scope>NUCLEOTIDE SEQUENCE [LARGE SCALE GENOMIC DNA]</scope>
    <source>
        <strain evidence="4">Wikel</strain>
        <strain evidence="2">Wikel colony</strain>
    </source>
</reference>
<dbReference type="InParanoid" id="B7PBW2"/>
<protein>
    <submittedName>
        <fullName evidence="2 3">Uncharacterized protein</fullName>
    </submittedName>
</protein>
<accession>B7PBW2</accession>
<evidence type="ECO:0000313" key="4">
    <source>
        <dbReference type="Proteomes" id="UP000001555"/>
    </source>
</evidence>
<keyword evidence="4" id="KW-1185">Reference proteome</keyword>
<dbReference type="Proteomes" id="UP000001555">
    <property type="component" value="Unassembled WGS sequence"/>
</dbReference>
<sequence>MSQARDYVCVCSGIIMLAFQVRHHYFQIGCLIVYIEGSKNNYSMIATLYTKRNCEVFISVVVELVIGLVGEQISMVQDAKRNGHKEEGTHRHLCVCLLPCVCCFLHLALCFISVVVDGTGPIFCFLPAKFVTGVLLMIKAKLPKQLH</sequence>
<organism>
    <name type="scientific">Ixodes scapularis</name>
    <name type="common">Black-legged tick</name>
    <name type="synonym">Deer tick</name>
    <dbReference type="NCBI Taxonomy" id="6945"/>
    <lineage>
        <taxon>Eukaryota</taxon>
        <taxon>Metazoa</taxon>
        <taxon>Ecdysozoa</taxon>
        <taxon>Arthropoda</taxon>
        <taxon>Chelicerata</taxon>
        <taxon>Arachnida</taxon>
        <taxon>Acari</taxon>
        <taxon>Parasitiformes</taxon>
        <taxon>Ixodida</taxon>
        <taxon>Ixodoidea</taxon>
        <taxon>Ixodidae</taxon>
        <taxon>Ixodinae</taxon>
        <taxon>Ixodes</taxon>
    </lineage>
</organism>
<dbReference type="EnsemblMetazoa" id="ISCW003038-RA">
    <property type="protein sequence ID" value="ISCW003038-PA"/>
    <property type="gene ID" value="ISCW003038"/>
</dbReference>
<keyword evidence="1" id="KW-0812">Transmembrane</keyword>
<name>B7PBW2_IXOSC</name>
<evidence type="ECO:0000313" key="2">
    <source>
        <dbReference type="EMBL" id="EEC04084.1"/>
    </source>
</evidence>
<keyword evidence="1" id="KW-1133">Transmembrane helix</keyword>
<dbReference type="EMBL" id="DS679716">
    <property type="protein sequence ID" value="EEC04084.1"/>
    <property type="molecule type" value="Genomic_DNA"/>
</dbReference>
<dbReference type="AlphaFoldDB" id="B7PBW2"/>
<feature type="transmembrane region" description="Helical" evidence="1">
    <location>
        <begin position="93"/>
        <end position="114"/>
    </location>
</feature>
<reference evidence="3" key="2">
    <citation type="submission" date="2020-05" db="UniProtKB">
        <authorList>
            <consortium name="EnsemblMetazoa"/>
        </authorList>
    </citation>
    <scope>IDENTIFICATION</scope>
    <source>
        <strain evidence="3">wikel</strain>
    </source>
</reference>
<feature type="transmembrane region" description="Helical" evidence="1">
    <location>
        <begin position="120"/>
        <end position="138"/>
    </location>
</feature>
<keyword evidence="1" id="KW-0472">Membrane</keyword>